<gene>
    <name evidence="2" type="ORF">ECRASSUSDP1_LOCUS28078</name>
</gene>
<comment type="caution">
    <text evidence="2">The sequence shown here is derived from an EMBL/GenBank/DDBJ whole genome shotgun (WGS) entry which is preliminary data.</text>
</comment>
<protein>
    <submittedName>
        <fullName evidence="2">Uncharacterized protein</fullName>
    </submittedName>
</protein>
<reference evidence="2" key="1">
    <citation type="submission" date="2023-07" db="EMBL/GenBank/DDBJ databases">
        <authorList>
            <consortium name="AG Swart"/>
            <person name="Singh M."/>
            <person name="Singh A."/>
            <person name="Seah K."/>
            <person name="Emmerich C."/>
        </authorList>
    </citation>
    <scope>NUCLEOTIDE SEQUENCE</scope>
    <source>
        <strain evidence="2">DP1</strain>
    </source>
</reference>
<sequence>MDRRKWKNYPTREIRLSKDSNSSLKNYSHKQTVQNEEKPGKLGIPQPRVKMSTSNVGNFMKLSNSIKVGPLASSESEKTKSKFNGTQSIVKNLLNIKTKFRKKTNSRRSKMSSGMSKFAIQEERSSSLLLAPKAPIDNIDLTKGISSLKYPHSPDFGYGTKILFESYPHSKRPESQVSTEKHWKKLIDFVAKKPKPETKMILKKLNEKKQKKIQKVTEMLLSKSKNRRRKRLTKVHKASFNKISERFNMYSDISKKLKDYSDRVRLSTTTSVIHSSVAKYTVKSPNSKKHKVCRGATKGFIQLSHDLKEVNSPNEGTLKEWKIDEIPTMLSRSITERTRFIVRRGQRKSIFFLVYLLNRIPKNSLMNMTKHNSQTSQHKYRKIRFHENIDWRSIQNISCDTMQRPRLTVPRMALKEVKAINSHLQDDYIDCLNFLVQYKFKRINLYQDISNMTQIIHYISEVKKEMKAQNPNKYKVSFLIDLLQLEIGKFITNSKFSNFESRNQRIHMNRSI</sequence>
<evidence type="ECO:0000313" key="3">
    <source>
        <dbReference type="Proteomes" id="UP001295684"/>
    </source>
</evidence>
<dbReference type="AlphaFoldDB" id="A0AAD1Y8I9"/>
<accession>A0AAD1Y8I9</accession>
<feature type="compositionally biased region" description="Polar residues" evidence="1">
    <location>
        <begin position="19"/>
        <end position="34"/>
    </location>
</feature>
<dbReference type="EMBL" id="CAMPGE010028968">
    <property type="protein sequence ID" value="CAI2386459.1"/>
    <property type="molecule type" value="Genomic_DNA"/>
</dbReference>
<proteinExistence type="predicted"/>
<evidence type="ECO:0000256" key="1">
    <source>
        <dbReference type="SAM" id="MobiDB-lite"/>
    </source>
</evidence>
<name>A0AAD1Y8I9_EUPCR</name>
<evidence type="ECO:0000313" key="2">
    <source>
        <dbReference type="EMBL" id="CAI2386459.1"/>
    </source>
</evidence>
<keyword evidence="3" id="KW-1185">Reference proteome</keyword>
<feature type="region of interest" description="Disordered" evidence="1">
    <location>
        <begin position="1"/>
        <end position="48"/>
    </location>
</feature>
<organism evidence="2 3">
    <name type="scientific">Euplotes crassus</name>
    <dbReference type="NCBI Taxonomy" id="5936"/>
    <lineage>
        <taxon>Eukaryota</taxon>
        <taxon>Sar</taxon>
        <taxon>Alveolata</taxon>
        <taxon>Ciliophora</taxon>
        <taxon>Intramacronucleata</taxon>
        <taxon>Spirotrichea</taxon>
        <taxon>Hypotrichia</taxon>
        <taxon>Euplotida</taxon>
        <taxon>Euplotidae</taxon>
        <taxon>Moneuplotes</taxon>
    </lineage>
</organism>
<dbReference type="Proteomes" id="UP001295684">
    <property type="component" value="Unassembled WGS sequence"/>
</dbReference>